<evidence type="ECO:0008006" key="3">
    <source>
        <dbReference type="Google" id="ProtNLM"/>
    </source>
</evidence>
<dbReference type="PROSITE" id="PS51996">
    <property type="entry name" value="TR_MART"/>
    <property type="match status" value="1"/>
</dbReference>
<dbReference type="Gene3D" id="3.90.176.10">
    <property type="entry name" value="Toxin ADP-ribosyltransferase, Chain A, domain 1"/>
    <property type="match status" value="1"/>
</dbReference>
<protein>
    <recommendedName>
        <fullName evidence="3">ADP ribosyltransferase domain-containing protein</fullName>
    </recommendedName>
</protein>
<dbReference type="AlphaFoldDB" id="A0A840EVZ0"/>
<sequence length="148" mass="16538">MDRFYQRVQNVERTDSDDAEAEEVLDVLDALIARSPLSRPITVWRGLRNVETVFGTNLDITSLQGRIVDTQGLMATSTSRTAAIDFTSPGRPPALLRVRVPYAFGHLWVAELGDPDLAYQREVLIHPKHLVIVDVIGEDFPVISAEVR</sequence>
<organism evidence="1 2">
    <name type="scientific">Gordonia humi</name>
    <dbReference type="NCBI Taxonomy" id="686429"/>
    <lineage>
        <taxon>Bacteria</taxon>
        <taxon>Bacillati</taxon>
        <taxon>Actinomycetota</taxon>
        <taxon>Actinomycetes</taxon>
        <taxon>Mycobacteriales</taxon>
        <taxon>Gordoniaceae</taxon>
        <taxon>Gordonia</taxon>
    </lineage>
</organism>
<proteinExistence type="predicted"/>
<dbReference type="SUPFAM" id="SSF56399">
    <property type="entry name" value="ADP-ribosylation"/>
    <property type="match status" value="1"/>
</dbReference>
<name>A0A840EVZ0_9ACTN</name>
<reference evidence="1 2" key="1">
    <citation type="submission" date="2020-08" db="EMBL/GenBank/DDBJ databases">
        <title>Sequencing the genomes of 1000 actinobacteria strains.</title>
        <authorList>
            <person name="Klenk H.-P."/>
        </authorList>
    </citation>
    <scope>NUCLEOTIDE SEQUENCE [LARGE SCALE GENOMIC DNA]</scope>
    <source>
        <strain evidence="1 2">DSM 45298</strain>
    </source>
</reference>
<evidence type="ECO:0000313" key="1">
    <source>
        <dbReference type="EMBL" id="MBB4134508.1"/>
    </source>
</evidence>
<evidence type="ECO:0000313" key="2">
    <source>
        <dbReference type="Proteomes" id="UP000551501"/>
    </source>
</evidence>
<gene>
    <name evidence="1" type="ORF">BKA16_001060</name>
</gene>
<accession>A0A840EVZ0</accession>
<dbReference type="Proteomes" id="UP000551501">
    <property type="component" value="Unassembled WGS sequence"/>
</dbReference>
<comment type="caution">
    <text evidence="1">The sequence shown here is derived from an EMBL/GenBank/DDBJ whole genome shotgun (WGS) entry which is preliminary data.</text>
</comment>
<dbReference type="EMBL" id="JACIFP010000001">
    <property type="protein sequence ID" value="MBB4134508.1"/>
    <property type="molecule type" value="Genomic_DNA"/>
</dbReference>
<dbReference type="RefSeq" id="WP_183369667.1">
    <property type="nucleotide sequence ID" value="NZ_BAABHL010000049.1"/>
</dbReference>
<keyword evidence="2" id="KW-1185">Reference proteome</keyword>